<sequence length="75" mass="8502">MQATRKRRKEEQVKQSGSRYNSPRTLGKAVAKVKRNPLASPTKVVEVVKEIDAEFQIAVFNKNYSSKAVPQKLKD</sequence>
<evidence type="ECO:0000256" key="1">
    <source>
        <dbReference type="SAM" id="MobiDB-lite"/>
    </source>
</evidence>
<feature type="compositionally biased region" description="Polar residues" evidence="1">
    <location>
        <begin position="14"/>
        <end position="24"/>
    </location>
</feature>
<dbReference type="OrthoDB" id="10062343at2759"/>
<gene>
    <name evidence="2" type="ORF">TNCT_311751</name>
</gene>
<feature type="region of interest" description="Disordered" evidence="1">
    <location>
        <begin position="1"/>
        <end position="32"/>
    </location>
</feature>
<evidence type="ECO:0000313" key="3">
    <source>
        <dbReference type="Proteomes" id="UP000887116"/>
    </source>
</evidence>
<name>A0A8X6HLI5_TRICU</name>
<proteinExistence type="predicted"/>
<evidence type="ECO:0000313" key="2">
    <source>
        <dbReference type="EMBL" id="GFQ76817.1"/>
    </source>
</evidence>
<organism evidence="2 3">
    <name type="scientific">Trichonephila clavata</name>
    <name type="common">Joro spider</name>
    <name type="synonym">Nephila clavata</name>
    <dbReference type="NCBI Taxonomy" id="2740835"/>
    <lineage>
        <taxon>Eukaryota</taxon>
        <taxon>Metazoa</taxon>
        <taxon>Ecdysozoa</taxon>
        <taxon>Arthropoda</taxon>
        <taxon>Chelicerata</taxon>
        <taxon>Arachnida</taxon>
        <taxon>Araneae</taxon>
        <taxon>Araneomorphae</taxon>
        <taxon>Entelegynae</taxon>
        <taxon>Araneoidea</taxon>
        <taxon>Nephilidae</taxon>
        <taxon>Trichonephila</taxon>
    </lineage>
</organism>
<dbReference type="EMBL" id="BMAO01001901">
    <property type="protein sequence ID" value="GFQ76817.1"/>
    <property type="molecule type" value="Genomic_DNA"/>
</dbReference>
<reference evidence="2" key="1">
    <citation type="submission" date="2020-07" db="EMBL/GenBank/DDBJ databases">
        <title>Multicomponent nature underlies the extraordinary mechanical properties of spider dragline silk.</title>
        <authorList>
            <person name="Kono N."/>
            <person name="Nakamura H."/>
            <person name="Mori M."/>
            <person name="Yoshida Y."/>
            <person name="Ohtoshi R."/>
            <person name="Malay A.D."/>
            <person name="Moran D.A.P."/>
            <person name="Tomita M."/>
            <person name="Numata K."/>
            <person name="Arakawa K."/>
        </authorList>
    </citation>
    <scope>NUCLEOTIDE SEQUENCE</scope>
</reference>
<accession>A0A8X6HLI5</accession>
<dbReference type="AlphaFoldDB" id="A0A8X6HLI5"/>
<dbReference type="Proteomes" id="UP000887116">
    <property type="component" value="Unassembled WGS sequence"/>
</dbReference>
<keyword evidence="3" id="KW-1185">Reference proteome</keyword>
<protein>
    <submittedName>
        <fullName evidence="2">Uncharacterized protein</fullName>
    </submittedName>
</protein>
<comment type="caution">
    <text evidence="2">The sequence shown here is derived from an EMBL/GenBank/DDBJ whole genome shotgun (WGS) entry which is preliminary data.</text>
</comment>